<accession>M7N587</accession>
<dbReference type="AlphaFoldDB" id="M7N587"/>
<comment type="caution">
    <text evidence="2">The sequence shown here is derived from an EMBL/GenBank/DDBJ whole genome shotgun (WGS) entry which is preliminary data.</text>
</comment>
<dbReference type="STRING" id="1279009.ADICEAN_02482"/>
<dbReference type="RefSeq" id="WP_009195873.1">
    <property type="nucleotide sequence ID" value="NZ_AODQ01000060.1"/>
</dbReference>
<dbReference type="OrthoDB" id="128918at2"/>
<evidence type="ECO:0000259" key="1">
    <source>
        <dbReference type="Pfam" id="PF10006"/>
    </source>
</evidence>
<dbReference type="InterPro" id="IPR018720">
    <property type="entry name" value="DUF2249"/>
</dbReference>
<organism evidence="2 3">
    <name type="scientific">Cesiribacter andamanensis AMV16</name>
    <dbReference type="NCBI Taxonomy" id="1279009"/>
    <lineage>
        <taxon>Bacteria</taxon>
        <taxon>Pseudomonadati</taxon>
        <taxon>Bacteroidota</taxon>
        <taxon>Cytophagia</taxon>
        <taxon>Cytophagales</taxon>
        <taxon>Cesiribacteraceae</taxon>
        <taxon>Cesiribacter</taxon>
    </lineage>
</organism>
<reference evidence="2 3" key="1">
    <citation type="journal article" date="2013" name="Genome Announc.">
        <title>Draft Genome Sequence of Cesiribacter andamanensis Strain AMV16T, Isolated from a Soil Sample from a Mud Volcano in the Andaman Islands, India.</title>
        <authorList>
            <person name="Shivaji S."/>
            <person name="Ara S."/>
            <person name="Begum Z."/>
            <person name="Srinivas T.N."/>
            <person name="Singh A."/>
            <person name="Kumar Pinnaka A."/>
        </authorList>
    </citation>
    <scope>NUCLEOTIDE SEQUENCE [LARGE SCALE GENOMIC DNA]</scope>
    <source>
        <strain evidence="2 3">AMV16</strain>
    </source>
</reference>
<keyword evidence="3" id="KW-1185">Reference proteome</keyword>
<dbReference type="SUPFAM" id="SSF64307">
    <property type="entry name" value="SirA-like"/>
    <property type="match status" value="1"/>
</dbReference>
<evidence type="ECO:0000313" key="2">
    <source>
        <dbReference type="EMBL" id="EMR02386.1"/>
    </source>
</evidence>
<gene>
    <name evidence="2" type="ORF">ADICEAN_02482</name>
</gene>
<dbReference type="eggNOG" id="COG4309">
    <property type="taxonomic scope" value="Bacteria"/>
</dbReference>
<feature type="domain" description="DUF2249" evidence="1">
    <location>
        <begin position="76"/>
        <end position="139"/>
    </location>
</feature>
<protein>
    <recommendedName>
        <fullName evidence="1">DUF2249 domain-containing protein</fullName>
    </recommendedName>
</protein>
<dbReference type="InterPro" id="IPR036868">
    <property type="entry name" value="TusA-like_sf"/>
</dbReference>
<proteinExistence type="predicted"/>
<dbReference type="EMBL" id="AODQ01000060">
    <property type="protein sequence ID" value="EMR02386.1"/>
    <property type="molecule type" value="Genomic_DNA"/>
</dbReference>
<dbReference type="Pfam" id="PF10006">
    <property type="entry name" value="DUF2249"/>
    <property type="match status" value="1"/>
</dbReference>
<name>M7N587_9BACT</name>
<evidence type="ECO:0000313" key="3">
    <source>
        <dbReference type="Proteomes" id="UP000011910"/>
    </source>
</evidence>
<sequence length="142" mass="16126">MLKIINTFEPIPLIGLLKKKGYGHWTAALGDTCYETYFFRQTKPTDDTASILAAPQAGEAGWEALLQQYQNGLQQLDVRALEMPQPMICILDALAQLPHGQALYVRHKRLPLYLLPELAQRGYAYRSREVSETEVHLLIFPN</sequence>
<dbReference type="Proteomes" id="UP000011910">
    <property type="component" value="Unassembled WGS sequence"/>
</dbReference>